<name>A0A5C0B4E3_9BURK</name>
<reference evidence="2 3" key="1">
    <citation type="submission" date="2019-08" db="EMBL/GenBank/DDBJ databases">
        <title>Amphibian skin-associated Pigmentiphaga: genome sequence and occurrence across geography and hosts.</title>
        <authorList>
            <person name="Bletz M.C."/>
            <person name="Bunk B."/>
            <person name="Sproeer C."/>
            <person name="Biwer P."/>
            <person name="Reiter S."/>
            <person name="Rabemananjara F.C.E."/>
            <person name="Schulz S."/>
            <person name="Overmann J."/>
            <person name="Vences M."/>
        </authorList>
    </citation>
    <scope>NUCLEOTIDE SEQUENCE [LARGE SCALE GENOMIC DNA]</scope>
    <source>
        <strain evidence="2 3">Mada1488</strain>
    </source>
</reference>
<evidence type="ECO:0000313" key="3">
    <source>
        <dbReference type="Proteomes" id="UP000325161"/>
    </source>
</evidence>
<proteinExistence type="predicted"/>
<evidence type="ECO:0000256" key="1">
    <source>
        <dbReference type="SAM" id="SignalP"/>
    </source>
</evidence>
<evidence type="ECO:0000313" key="2">
    <source>
        <dbReference type="EMBL" id="QEI07681.1"/>
    </source>
</evidence>
<dbReference type="RefSeq" id="WP_148816728.1">
    <property type="nucleotide sequence ID" value="NZ_CP043046.1"/>
</dbReference>
<feature type="signal peptide" evidence="1">
    <location>
        <begin position="1"/>
        <end position="19"/>
    </location>
</feature>
<gene>
    <name evidence="2" type="ORF">FXN63_18915</name>
</gene>
<organism evidence="2 3">
    <name type="scientific">Pigmentiphaga aceris</name>
    <dbReference type="NCBI Taxonomy" id="1940612"/>
    <lineage>
        <taxon>Bacteria</taxon>
        <taxon>Pseudomonadati</taxon>
        <taxon>Pseudomonadota</taxon>
        <taxon>Betaproteobacteria</taxon>
        <taxon>Burkholderiales</taxon>
        <taxon>Alcaligenaceae</taxon>
        <taxon>Pigmentiphaga</taxon>
    </lineage>
</organism>
<dbReference type="KEGG" id="pacr:FXN63_18915"/>
<sequence>MIAPLLLASATLLPLTSAAEPKTAEEAMQSIASQANFFLRRAERCPQFNEAERKALSSKILGWIDAEAARVGVSPAALAVGTKEGINYADERFPTMSADDCKYIMHDVRTYYKPMVAQRKAGQVQLFDLASRAHFHLRMAKFCKVFDEAEQQAMAANLDKALTAFAAEAGALPDQIAEYTTRAADAAEAAYKEDPSAANCSRSTRSLQALVG</sequence>
<accession>A0A5C0B4E3</accession>
<protein>
    <recommendedName>
        <fullName evidence="4">DUF3829 domain-containing protein</fullName>
    </recommendedName>
</protein>
<keyword evidence="3" id="KW-1185">Reference proteome</keyword>
<dbReference type="EMBL" id="CP043046">
    <property type="protein sequence ID" value="QEI07681.1"/>
    <property type="molecule type" value="Genomic_DNA"/>
</dbReference>
<evidence type="ECO:0008006" key="4">
    <source>
        <dbReference type="Google" id="ProtNLM"/>
    </source>
</evidence>
<dbReference type="AlphaFoldDB" id="A0A5C0B4E3"/>
<feature type="chain" id="PRO_5023088764" description="DUF3829 domain-containing protein" evidence="1">
    <location>
        <begin position="20"/>
        <end position="212"/>
    </location>
</feature>
<keyword evidence="1" id="KW-0732">Signal</keyword>
<dbReference type="Proteomes" id="UP000325161">
    <property type="component" value="Chromosome"/>
</dbReference>